<reference evidence="4 5" key="1">
    <citation type="submission" date="2024-04" db="EMBL/GenBank/DDBJ databases">
        <title>whole genome sequencing of Lutimonas vermicola strain IMCC1616.</title>
        <authorList>
            <person name="Bae S.S."/>
        </authorList>
    </citation>
    <scope>NUCLEOTIDE SEQUENCE [LARGE SCALE GENOMIC DNA]</scope>
    <source>
        <strain evidence="4 5">IMCC1616</strain>
    </source>
</reference>
<sequence>MKKKDKIKVGISVGDLNGIGIEIILKSFEDSRMLDFCTPVIFASSKVVSFHKKALELNTGIHGIDHIDKMVPQKLNLLNVWKDMVDVELGKPTKNSGKYALLSLENATEALKKGDVDVLVTAPIDKNNIQSDTFSFKGHTEFLESKLEGEALMILCSGDLRVGLITGHIPISKVAEEISAELIRKKVNIMYKSLEEDFNIAKPKIAVLGLNPHCGDHGVIGTEDDEIVRPTLLDIQKDGKIVYGPYPADSFFGNESYKGFDGILAMYHDQGLTAFKTLAFGNGVNFTAGLQKIRTSPDHGTAYEIAGKGKAEFSSFMEAIFMAIKLFRHREEYYDLMENKLEIQKEKKKQYSK</sequence>
<name>A0ABU9L2C3_9FLAO</name>
<comment type="caution">
    <text evidence="4">The sequence shown here is derived from an EMBL/GenBank/DDBJ whole genome shotgun (WGS) entry which is preliminary data.</text>
</comment>
<dbReference type="InterPro" id="IPR005255">
    <property type="entry name" value="PdxA_fam"/>
</dbReference>
<dbReference type="PANTHER" id="PTHR30004:SF6">
    <property type="entry name" value="D-THREONATE 4-PHOSPHATE DEHYDROGENASE"/>
    <property type="match status" value="1"/>
</dbReference>
<evidence type="ECO:0000256" key="3">
    <source>
        <dbReference type="ARBA" id="ARBA00023027"/>
    </source>
</evidence>
<dbReference type="EC" id="1.1.1.262" evidence="4"/>
<dbReference type="RefSeq" id="WP_342160736.1">
    <property type="nucleotide sequence ID" value="NZ_JBCDNA010000002.1"/>
</dbReference>
<dbReference type="SUPFAM" id="SSF53659">
    <property type="entry name" value="Isocitrate/Isopropylmalate dehydrogenase-like"/>
    <property type="match status" value="1"/>
</dbReference>
<dbReference type="Gene3D" id="3.40.718.10">
    <property type="entry name" value="Isopropylmalate Dehydrogenase"/>
    <property type="match status" value="1"/>
</dbReference>
<dbReference type="GO" id="GO:0050570">
    <property type="term" value="F:4-hydroxythreonine-4-phosphate dehydrogenase activity"/>
    <property type="evidence" value="ECO:0007669"/>
    <property type="project" value="UniProtKB-EC"/>
</dbReference>
<dbReference type="NCBIfam" id="TIGR00557">
    <property type="entry name" value="pdxA"/>
    <property type="match status" value="1"/>
</dbReference>
<evidence type="ECO:0000313" key="4">
    <source>
        <dbReference type="EMBL" id="MEL4456586.1"/>
    </source>
</evidence>
<keyword evidence="3" id="KW-0520">NAD</keyword>
<dbReference type="PANTHER" id="PTHR30004">
    <property type="entry name" value="4-HYDROXYTHREONINE-4-PHOSPHATE DEHYDROGENASE"/>
    <property type="match status" value="1"/>
</dbReference>
<gene>
    <name evidence="4" type="primary">pdxA</name>
    <name evidence="4" type="ORF">AABB81_11815</name>
</gene>
<dbReference type="Pfam" id="PF04166">
    <property type="entry name" value="PdxA"/>
    <property type="match status" value="1"/>
</dbReference>
<organism evidence="4 5">
    <name type="scientific">Lutimonas vermicola</name>
    <dbReference type="NCBI Taxonomy" id="414288"/>
    <lineage>
        <taxon>Bacteria</taxon>
        <taxon>Pseudomonadati</taxon>
        <taxon>Bacteroidota</taxon>
        <taxon>Flavobacteriia</taxon>
        <taxon>Flavobacteriales</taxon>
        <taxon>Flavobacteriaceae</taxon>
        <taxon>Lutimonas</taxon>
    </lineage>
</organism>
<accession>A0ABU9L2C3</accession>
<protein>
    <submittedName>
        <fullName evidence="4">4-hydroxythreonine-4-phosphate dehydrogenase PdxA</fullName>
        <ecNumber evidence="4">1.1.1.262</ecNumber>
    </submittedName>
</protein>
<keyword evidence="5" id="KW-1185">Reference proteome</keyword>
<proteinExistence type="predicted"/>
<evidence type="ECO:0000313" key="5">
    <source>
        <dbReference type="Proteomes" id="UP001474120"/>
    </source>
</evidence>
<evidence type="ECO:0000256" key="1">
    <source>
        <dbReference type="ARBA" id="ARBA00022723"/>
    </source>
</evidence>
<evidence type="ECO:0000256" key="2">
    <source>
        <dbReference type="ARBA" id="ARBA00023002"/>
    </source>
</evidence>
<keyword evidence="2 4" id="KW-0560">Oxidoreductase</keyword>
<dbReference type="EMBL" id="JBCDNA010000002">
    <property type="protein sequence ID" value="MEL4456586.1"/>
    <property type="molecule type" value="Genomic_DNA"/>
</dbReference>
<keyword evidence="1" id="KW-0479">Metal-binding</keyword>
<dbReference type="Proteomes" id="UP001474120">
    <property type="component" value="Unassembled WGS sequence"/>
</dbReference>